<keyword evidence="2" id="KW-1185">Reference proteome</keyword>
<accession>A0ACC7MS16</accession>
<organism evidence="1 2">
    <name type="scientific">Massilia orientalis</name>
    <dbReference type="NCBI Taxonomy" id="3050128"/>
    <lineage>
        <taxon>Bacteria</taxon>
        <taxon>Pseudomonadati</taxon>
        <taxon>Pseudomonadota</taxon>
        <taxon>Betaproteobacteria</taxon>
        <taxon>Burkholderiales</taxon>
        <taxon>Oxalobacteraceae</taxon>
        <taxon>Telluria group</taxon>
        <taxon>Massilia</taxon>
    </lineage>
</organism>
<evidence type="ECO:0000313" key="1">
    <source>
        <dbReference type="EMBL" id="MFJ1472606.1"/>
    </source>
</evidence>
<dbReference type="EMBL" id="JASNRB020000071">
    <property type="protein sequence ID" value="MFJ1472606.1"/>
    <property type="molecule type" value="Genomic_DNA"/>
</dbReference>
<name>A0ACC7MS16_9BURK</name>
<protein>
    <submittedName>
        <fullName evidence="1">Beta strand repeat-containing protein</fullName>
    </submittedName>
</protein>
<proteinExistence type="predicted"/>
<comment type="caution">
    <text evidence="1">The sequence shown here is derived from an EMBL/GenBank/DDBJ whole genome shotgun (WGS) entry which is preliminary data.</text>
</comment>
<dbReference type="Proteomes" id="UP001168096">
    <property type="component" value="Unassembled WGS sequence"/>
</dbReference>
<feature type="non-terminal residue" evidence="1">
    <location>
        <position position="615"/>
    </location>
</feature>
<sequence length="615" mass="57636">FDIVATNNGAEVRSLSGSGAVLLGGQTLTLTDAQDVFAGGIHGSGGLTITGGIETLSGTNTYTGATSIDQGGALALSGSGSIALSSGVANNGVFDIAATNNGAEVRSLSGSGAVLLGGQTLTLTDAGDTFAGSIYGSGGLTIAGGTETLTGTNTYTGATSIDQGGALALSGSGSIALSSGVANNGVLDITATNNGAEVRTLSGSGAVLLGGQTLTLTDAGDTFAGNIHGSGGLTIAGGTETLTGTNTYTGATSIDQGGLALSGSGSIALSSGVVNNGVLDIAATNNGADVRTLSGSGAVLLGGQTLTLTDAGDTFAGNIHGSGGLTIAGGTETLTGTNTYTGATSINQGGALALSGSGSIALSSGVANNGVLDITATNNGAEVRTLSGSGAVLLGGQTLTLTDAGDTFAGNIHGSGGLTIAGGTETLTGTNTYTGATSIDQGGALALSGSGSIALSSGVANNGVLDITATNNGAEVRTLSGSGAVLLGGQTLTLTDAGDTFAGNIHGSGGLTIAGGTETLTGTNTYTGATSIDQGGLALSGSGSIALSSGVANNGVLDIVATNNGAEVRTLSGSGAVLLGGQTLTLTDAGDTFAGSIHGSGGLTIAGGIETLSGT</sequence>
<feature type="non-terminal residue" evidence="1">
    <location>
        <position position="1"/>
    </location>
</feature>
<evidence type="ECO:0000313" key="2">
    <source>
        <dbReference type="Proteomes" id="UP001168096"/>
    </source>
</evidence>
<reference evidence="1" key="1">
    <citation type="submission" date="2024-11" db="EMBL/GenBank/DDBJ databases">
        <title>Description of Massilia orientalis sp. nov., isolated from rhizosphere soil of Ageratina adenophora.</title>
        <authorList>
            <person name="Wang Y."/>
        </authorList>
    </citation>
    <scope>NUCLEOTIDE SEQUENCE</scope>
    <source>
        <strain evidence="1">YIM B02787</strain>
    </source>
</reference>
<gene>
    <name evidence="1" type="ORF">QPK29_033355</name>
</gene>